<evidence type="ECO:0000313" key="1">
    <source>
        <dbReference type="EMBL" id="PQJ54026.1"/>
    </source>
</evidence>
<name>A0A2S7UVL0_9GAMM</name>
<keyword evidence="2" id="KW-1185">Reference proteome</keyword>
<dbReference type="InterPro" id="IPR011990">
    <property type="entry name" value="TPR-like_helical_dom_sf"/>
</dbReference>
<reference evidence="1 2" key="1">
    <citation type="submission" date="2016-12" db="EMBL/GenBank/DDBJ databases">
        <title>Diversity of luminous bacteria.</title>
        <authorList>
            <person name="Yoshizawa S."/>
            <person name="Kogure K."/>
        </authorList>
    </citation>
    <scope>NUCLEOTIDE SEQUENCE [LARGE SCALE GENOMIC DNA]</scope>
    <source>
        <strain evidence="1 2">SA4-48</strain>
    </source>
</reference>
<protein>
    <recommendedName>
        <fullName evidence="3">Sel1 repeat family protein</fullName>
    </recommendedName>
</protein>
<dbReference type="Gene3D" id="1.25.40.10">
    <property type="entry name" value="Tetratricopeptide repeat domain"/>
    <property type="match status" value="1"/>
</dbReference>
<evidence type="ECO:0008006" key="3">
    <source>
        <dbReference type="Google" id="ProtNLM"/>
    </source>
</evidence>
<dbReference type="AlphaFoldDB" id="A0A2S7UVL0"/>
<dbReference type="SUPFAM" id="SSF81901">
    <property type="entry name" value="HCP-like"/>
    <property type="match status" value="1"/>
</dbReference>
<evidence type="ECO:0000313" key="2">
    <source>
        <dbReference type="Proteomes" id="UP000239007"/>
    </source>
</evidence>
<dbReference type="EMBL" id="MSCH01000003">
    <property type="protein sequence ID" value="PQJ54026.1"/>
    <property type="molecule type" value="Genomic_DNA"/>
</dbReference>
<comment type="caution">
    <text evidence="1">The sequence shown here is derived from an EMBL/GenBank/DDBJ whole genome shotgun (WGS) entry which is preliminary data.</text>
</comment>
<organism evidence="1 2">
    <name type="scientific">Psychrosphaera saromensis</name>
    <dbReference type="NCBI Taxonomy" id="716813"/>
    <lineage>
        <taxon>Bacteria</taxon>
        <taxon>Pseudomonadati</taxon>
        <taxon>Pseudomonadota</taxon>
        <taxon>Gammaproteobacteria</taxon>
        <taxon>Alteromonadales</taxon>
        <taxon>Pseudoalteromonadaceae</taxon>
        <taxon>Psychrosphaera</taxon>
    </lineage>
</organism>
<dbReference type="Proteomes" id="UP000239007">
    <property type="component" value="Unassembled WGS sequence"/>
</dbReference>
<sequence>MHKIYASIILIPLLLLTGCSIGNSQETLIEKANQGDIKSMIELSNVYKFGATKEGLEQYKIWADDIDENANSEDILALTKMFYDQKLAFPNGRKMYEKLLKLANSPLNKKATLTLLNFYSKHFLELKAAELESVYIKTATKQDLVDLYNLYQKTNDYYGYINRDRVKAMMVEKGYMEEKLTELEYLKRILLKRREYREEYIPDILLLLSNILKSNDLDQIYEIGLILGNRGSQTGVMKTLVYDNTEAFMKKTLTLNPTNEIETTATFYLSNLYTKYYKNDLTKQKSVLINADKMGKTQRNKTLVALYDIDEIQYAKNIEYFDKMLNTSRTKAYINIAQIYHYGKGKEPVDIEQAKIWYKKADTEQAKEELAKLNQV</sequence>
<gene>
    <name evidence="1" type="ORF">BTO11_10450</name>
</gene>
<dbReference type="PROSITE" id="PS51257">
    <property type="entry name" value="PROKAR_LIPOPROTEIN"/>
    <property type="match status" value="1"/>
</dbReference>
<accession>A0A2S7UVL0</accession>
<proteinExistence type="predicted"/>